<dbReference type="STRING" id="312017.Q234A9"/>
<evidence type="ECO:0000259" key="9">
    <source>
        <dbReference type="PROSITE" id="PS51767"/>
    </source>
</evidence>
<dbReference type="OrthoDB" id="771136at2759"/>
<keyword evidence="3" id="KW-0064">Aspartyl protease</keyword>
<keyword evidence="6" id="KW-1015">Disulfide bond</keyword>
<dbReference type="PRINTS" id="PR00792">
    <property type="entry name" value="PEPSIN"/>
</dbReference>
<dbReference type="InterPro" id="IPR034164">
    <property type="entry name" value="Pepsin-like_dom"/>
</dbReference>
<dbReference type="InterPro" id="IPR033121">
    <property type="entry name" value="PEPTIDASE_A1"/>
</dbReference>
<keyword evidence="11" id="KW-1185">Reference proteome</keyword>
<keyword evidence="4" id="KW-0378">Hydrolase</keyword>
<dbReference type="Gene3D" id="2.40.70.10">
    <property type="entry name" value="Acid Proteases"/>
    <property type="match status" value="2"/>
</dbReference>
<dbReference type="InterPro" id="IPR021109">
    <property type="entry name" value="Peptidase_aspartic_dom_sf"/>
</dbReference>
<organism evidence="10 11">
    <name type="scientific">Tetrahymena thermophila (strain SB210)</name>
    <dbReference type="NCBI Taxonomy" id="312017"/>
    <lineage>
        <taxon>Eukaryota</taxon>
        <taxon>Sar</taxon>
        <taxon>Alveolata</taxon>
        <taxon>Ciliophora</taxon>
        <taxon>Intramacronucleata</taxon>
        <taxon>Oligohymenophorea</taxon>
        <taxon>Hymenostomatida</taxon>
        <taxon>Tetrahymenina</taxon>
        <taxon>Tetrahymenidae</taxon>
        <taxon>Tetrahymena</taxon>
    </lineage>
</organism>
<dbReference type="GO" id="GO:0004190">
    <property type="term" value="F:aspartic-type endopeptidase activity"/>
    <property type="evidence" value="ECO:0007669"/>
    <property type="project" value="UniProtKB-KW"/>
</dbReference>
<evidence type="ECO:0000256" key="3">
    <source>
        <dbReference type="ARBA" id="ARBA00022750"/>
    </source>
</evidence>
<evidence type="ECO:0000256" key="5">
    <source>
        <dbReference type="PIRSR" id="PIRSR601461-1"/>
    </source>
</evidence>
<evidence type="ECO:0000313" key="11">
    <source>
        <dbReference type="Proteomes" id="UP000009168"/>
    </source>
</evidence>
<name>Q234A9_TETTS</name>
<dbReference type="PANTHER" id="PTHR47966:SF51">
    <property type="entry name" value="BETA-SITE APP-CLEAVING ENZYME, ISOFORM A-RELATED"/>
    <property type="match status" value="1"/>
</dbReference>
<evidence type="ECO:0000256" key="2">
    <source>
        <dbReference type="ARBA" id="ARBA00022670"/>
    </source>
</evidence>
<dbReference type="GO" id="GO:0006508">
    <property type="term" value="P:proteolysis"/>
    <property type="evidence" value="ECO:0007669"/>
    <property type="project" value="UniProtKB-KW"/>
</dbReference>
<dbReference type="EMBL" id="GG662767">
    <property type="protein sequence ID" value="EAR92094.2"/>
    <property type="molecule type" value="Genomic_DNA"/>
</dbReference>
<protein>
    <submittedName>
        <fullName evidence="10">Eukaryotic aspartyl protease</fullName>
    </submittedName>
</protein>
<evidence type="ECO:0000256" key="6">
    <source>
        <dbReference type="PIRSR" id="PIRSR601461-2"/>
    </source>
</evidence>
<dbReference type="CDD" id="cd05471">
    <property type="entry name" value="pepsin_like"/>
    <property type="match status" value="1"/>
</dbReference>
<feature type="chain" id="PRO_5004201862" evidence="8">
    <location>
        <begin position="19"/>
        <end position="450"/>
    </location>
</feature>
<keyword evidence="8" id="KW-0732">Signal</keyword>
<keyword evidence="7" id="KW-0472">Membrane</keyword>
<evidence type="ECO:0000256" key="1">
    <source>
        <dbReference type="ARBA" id="ARBA00007447"/>
    </source>
</evidence>
<dbReference type="KEGG" id="tet:TTHERM_00106950"/>
<evidence type="ECO:0000256" key="4">
    <source>
        <dbReference type="ARBA" id="ARBA00022801"/>
    </source>
</evidence>
<dbReference type="Pfam" id="PF00026">
    <property type="entry name" value="Asp"/>
    <property type="match status" value="1"/>
</dbReference>
<dbReference type="Proteomes" id="UP000009168">
    <property type="component" value="Unassembled WGS sequence"/>
</dbReference>
<dbReference type="PANTHER" id="PTHR47966">
    <property type="entry name" value="BETA-SITE APP-CLEAVING ENZYME, ISOFORM A-RELATED"/>
    <property type="match status" value="1"/>
</dbReference>
<keyword evidence="2 10" id="KW-0645">Protease</keyword>
<dbReference type="InterPro" id="IPR001461">
    <property type="entry name" value="Aspartic_peptidase_A1"/>
</dbReference>
<dbReference type="PROSITE" id="PS51767">
    <property type="entry name" value="PEPTIDASE_A1"/>
    <property type="match status" value="1"/>
</dbReference>
<feature type="active site" evidence="5">
    <location>
        <position position="281"/>
    </location>
</feature>
<dbReference type="RefSeq" id="XP_001012339.2">
    <property type="nucleotide sequence ID" value="XM_001012339.3"/>
</dbReference>
<reference evidence="11" key="1">
    <citation type="journal article" date="2006" name="PLoS Biol.">
        <title>Macronuclear genome sequence of the ciliate Tetrahymena thermophila, a model eukaryote.</title>
        <authorList>
            <person name="Eisen J.A."/>
            <person name="Coyne R.S."/>
            <person name="Wu M."/>
            <person name="Wu D."/>
            <person name="Thiagarajan M."/>
            <person name="Wortman J.R."/>
            <person name="Badger J.H."/>
            <person name="Ren Q."/>
            <person name="Amedeo P."/>
            <person name="Jones K.M."/>
            <person name="Tallon L.J."/>
            <person name="Delcher A.L."/>
            <person name="Salzberg S.L."/>
            <person name="Silva J.C."/>
            <person name="Haas B.J."/>
            <person name="Majoros W.H."/>
            <person name="Farzad M."/>
            <person name="Carlton J.M."/>
            <person name="Smith R.K. Jr."/>
            <person name="Garg J."/>
            <person name="Pearlman R.E."/>
            <person name="Karrer K.M."/>
            <person name="Sun L."/>
            <person name="Manning G."/>
            <person name="Elde N.C."/>
            <person name="Turkewitz A.P."/>
            <person name="Asai D.J."/>
            <person name="Wilkes D.E."/>
            <person name="Wang Y."/>
            <person name="Cai H."/>
            <person name="Collins K."/>
            <person name="Stewart B.A."/>
            <person name="Lee S.R."/>
            <person name="Wilamowska K."/>
            <person name="Weinberg Z."/>
            <person name="Ruzzo W.L."/>
            <person name="Wloga D."/>
            <person name="Gaertig J."/>
            <person name="Frankel J."/>
            <person name="Tsao C.-C."/>
            <person name="Gorovsky M.A."/>
            <person name="Keeling P.J."/>
            <person name="Waller R.F."/>
            <person name="Patron N.J."/>
            <person name="Cherry J.M."/>
            <person name="Stover N.A."/>
            <person name="Krieger C.J."/>
            <person name="del Toro C."/>
            <person name="Ryder H.F."/>
            <person name="Williamson S.C."/>
            <person name="Barbeau R.A."/>
            <person name="Hamilton E.P."/>
            <person name="Orias E."/>
        </authorList>
    </citation>
    <scope>NUCLEOTIDE SEQUENCE [LARGE SCALE GENOMIC DNA]</scope>
    <source>
        <strain evidence="11">SB210</strain>
    </source>
</reference>
<sequence>MISCLNILLLFFTVFCQANLIKVPLRRETQSQNQNFLSGIFNSHLDQNIVSSYAYNNQTLQHAKLKNNDKQLYTGQILLGQQKKSFTLAIDTSSDKIMIPSKFCLDQNNCKGFKDSYDCQISDGCSVTNSKDTLNYLNGYVSGTYVDALVCFGDLQNVNQKILLFDSTNKFQSEYSNGILGLGVQNNLNEQSNSFVSSLYKLGLIKENMFSLYLGYKYQDSELILGGYDLKNIVQNARISNHKLAQVTNQNSQKWAINVDKFELNTFKFTYNSTKQVALIDSSFPFIAIDQYMYEQLYRFLLLKGAYLSNNELRIDCKTNIGSMLFYMQDSGQVQREYDLPFSFYTSNSTFDCKILIQPFSSNDNVAFVLGGPFLRRFVSIYSYQNQTISFAQSTADPQDDFPVWAIIVIVVVVVIIIIAVIGIYLFKKFKSRRNHGCIHQPFASTTSAY</sequence>
<feature type="active site" evidence="5">
    <location>
        <position position="91"/>
    </location>
</feature>
<accession>Q234A9</accession>
<comment type="similarity">
    <text evidence="1">Belongs to the peptidase A1 family.</text>
</comment>
<evidence type="ECO:0000256" key="8">
    <source>
        <dbReference type="SAM" id="SignalP"/>
    </source>
</evidence>
<dbReference type="InParanoid" id="Q234A9"/>
<evidence type="ECO:0000313" key="10">
    <source>
        <dbReference type="EMBL" id="EAR92094.2"/>
    </source>
</evidence>
<keyword evidence="7" id="KW-0812">Transmembrane</keyword>
<feature type="disulfide bond" evidence="6">
    <location>
        <begin position="317"/>
        <end position="353"/>
    </location>
</feature>
<feature type="transmembrane region" description="Helical" evidence="7">
    <location>
        <begin position="402"/>
        <end position="427"/>
    </location>
</feature>
<dbReference type="HOGENOM" id="CLU_013253_12_0_1"/>
<dbReference type="eggNOG" id="KOG1339">
    <property type="taxonomic scope" value="Eukaryota"/>
</dbReference>
<dbReference type="SUPFAM" id="SSF50630">
    <property type="entry name" value="Acid proteases"/>
    <property type="match status" value="1"/>
</dbReference>
<dbReference type="GeneID" id="7846589"/>
<proteinExistence type="inferred from homology"/>
<gene>
    <name evidence="10" type="ORF">TTHERM_00106950</name>
</gene>
<feature type="domain" description="Peptidase A1" evidence="9">
    <location>
        <begin position="73"/>
        <end position="392"/>
    </location>
</feature>
<evidence type="ECO:0000256" key="7">
    <source>
        <dbReference type="SAM" id="Phobius"/>
    </source>
</evidence>
<feature type="signal peptide" evidence="8">
    <location>
        <begin position="1"/>
        <end position="18"/>
    </location>
</feature>
<dbReference type="AlphaFoldDB" id="Q234A9"/>
<keyword evidence="7" id="KW-1133">Transmembrane helix</keyword>